<evidence type="ECO:0000259" key="3">
    <source>
        <dbReference type="Pfam" id="PF17919"/>
    </source>
</evidence>
<evidence type="ECO:0000313" key="5">
    <source>
        <dbReference type="EMBL" id="KAK3782047.1"/>
    </source>
</evidence>
<dbReference type="FunFam" id="3.30.70.270:FF:000020">
    <property type="entry name" value="Transposon Tf2-6 polyprotein-like Protein"/>
    <property type="match status" value="1"/>
</dbReference>
<organism evidence="5 6">
    <name type="scientific">Elysia crispata</name>
    <name type="common">lettuce slug</name>
    <dbReference type="NCBI Taxonomy" id="231223"/>
    <lineage>
        <taxon>Eukaryota</taxon>
        <taxon>Metazoa</taxon>
        <taxon>Spiralia</taxon>
        <taxon>Lophotrochozoa</taxon>
        <taxon>Mollusca</taxon>
        <taxon>Gastropoda</taxon>
        <taxon>Heterobranchia</taxon>
        <taxon>Euthyneura</taxon>
        <taxon>Panpulmonata</taxon>
        <taxon>Sacoglossa</taxon>
        <taxon>Placobranchoidea</taxon>
        <taxon>Plakobranchidae</taxon>
        <taxon>Elysia</taxon>
    </lineage>
</organism>
<dbReference type="InterPro" id="IPR050951">
    <property type="entry name" value="Retrovirus_Pol_polyprotein"/>
</dbReference>
<dbReference type="Pfam" id="PF17921">
    <property type="entry name" value="Integrase_H2C2"/>
    <property type="match status" value="1"/>
</dbReference>
<evidence type="ECO:0000259" key="4">
    <source>
        <dbReference type="Pfam" id="PF17921"/>
    </source>
</evidence>
<dbReference type="PANTHER" id="PTHR37984">
    <property type="entry name" value="PROTEIN CBG26694"/>
    <property type="match status" value="1"/>
</dbReference>
<evidence type="ECO:0000259" key="2">
    <source>
        <dbReference type="Pfam" id="PF00078"/>
    </source>
</evidence>
<dbReference type="Gene3D" id="3.10.10.10">
    <property type="entry name" value="HIV Type 1 Reverse Transcriptase, subunit A, domain 1"/>
    <property type="match status" value="1"/>
</dbReference>
<keyword evidence="6" id="KW-1185">Reference proteome</keyword>
<accession>A0AAE1A6S6</accession>
<dbReference type="InterPro" id="IPR043128">
    <property type="entry name" value="Rev_trsase/Diguanyl_cyclase"/>
</dbReference>
<evidence type="ECO:0008006" key="7">
    <source>
        <dbReference type="Google" id="ProtNLM"/>
    </source>
</evidence>
<dbReference type="InterPro" id="IPR041577">
    <property type="entry name" value="RT_RNaseH_2"/>
</dbReference>
<gene>
    <name evidence="5" type="ORF">RRG08_024547</name>
</gene>
<dbReference type="InterPro" id="IPR041588">
    <property type="entry name" value="Integrase_H2C2"/>
</dbReference>
<dbReference type="InterPro" id="IPR000477">
    <property type="entry name" value="RT_dom"/>
</dbReference>
<dbReference type="PANTHER" id="PTHR37984:SF5">
    <property type="entry name" value="PROTEIN NYNRIN-LIKE"/>
    <property type="match status" value="1"/>
</dbReference>
<dbReference type="Gene3D" id="3.30.70.270">
    <property type="match status" value="2"/>
</dbReference>
<keyword evidence="1" id="KW-0511">Multifunctional enzyme</keyword>
<feature type="domain" description="Reverse transcriptase" evidence="2">
    <location>
        <begin position="16"/>
        <end position="102"/>
    </location>
</feature>
<name>A0AAE1A6S6_9GAST</name>
<proteinExistence type="predicted"/>
<dbReference type="Gene3D" id="1.10.340.70">
    <property type="match status" value="1"/>
</dbReference>
<dbReference type="GO" id="GO:0003824">
    <property type="term" value="F:catalytic activity"/>
    <property type="evidence" value="ECO:0007669"/>
    <property type="project" value="UniProtKB-KW"/>
</dbReference>
<dbReference type="CDD" id="cd01647">
    <property type="entry name" value="RT_LTR"/>
    <property type="match status" value="1"/>
</dbReference>
<protein>
    <recommendedName>
        <fullName evidence="7">Reverse transcriptase domain-containing protein</fullName>
    </recommendedName>
</protein>
<dbReference type="FunFam" id="3.30.70.270:FF:000003">
    <property type="entry name" value="Transposon Ty3-G Gag-Pol polyprotein"/>
    <property type="match status" value="1"/>
</dbReference>
<dbReference type="EMBL" id="JAWDGP010002543">
    <property type="protein sequence ID" value="KAK3782047.1"/>
    <property type="molecule type" value="Genomic_DNA"/>
</dbReference>
<dbReference type="Pfam" id="PF17919">
    <property type="entry name" value="RT_RNaseH_2"/>
    <property type="match status" value="1"/>
</dbReference>
<reference evidence="5" key="1">
    <citation type="journal article" date="2023" name="G3 (Bethesda)">
        <title>A reference genome for the long-term kleptoplast-retaining sea slug Elysia crispata morphotype clarki.</title>
        <authorList>
            <person name="Eastman K.E."/>
            <person name="Pendleton A.L."/>
            <person name="Shaikh M.A."/>
            <person name="Suttiyut T."/>
            <person name="Ogas R."/>
            <person name="Tomko P."/>
            <person name="Gavelis G."/>
            <person name="Widhalm J.R."/>
            <person name="Wisecaver J.H."/>
        </authorList>
    </citation>
    <scope>NUCLEOTIDE SEQUENCE</scope>
    <source>
        <strain evidence="5">ECLA1</strain>
    </source>
</reference>
<dbReference type="Pfam" id="PF00078">
    <property type="entry name" value="RVT_1"/>
    <property type="match status" value="1"/>
</dbReference>
<sequence length="418" mass="46472">MAQTSIAKTAVITPFGLWEFLRMPFGLKNAAQPFQRLMDGILRDVPFAFVYLDDILVASHSPQEHHQHLQQLFTLLSSNGLVINKAKCVFGADEIDFLGHHVSAAGITPLPDRIAALQNSSAPTDRTSLQRFLGMVNYYHRFLPGIADTLAPLHAQASGKGQTTEWSKDCQEAFDKAKTVLSKAVLLHHPQPDLPTSLTVDASNTAIGAQLEQRKGRSWADPFTRYTDHKPLTSALISQTDRSPRQTRHLSFIAEFTSNIQHIKGKFNVVADALSRITTVDTWEAAVDIPHSMVPDTLCIDHIDFDQLAEDQEKSDGMASYRTATTGLLPVQDINIGSSKLLCDTSMGPPRPVLPTSWTRTVFDKIHGLSHSGVRPTQKAIAQRFVWNGMKRDIRKWCKECPDCQASKIHRHTRSPLT</sequence>
<dbReference type="InterPro" id="IPR043502">
    <property type="entry name" value="DNA/RNA_pol_sf"/>
</dbReference>
<comment type="caution">
    <text evidence="5">The sequence shown here is derived from an EMBL/GenBank/DDBJ whole genome shotgun (WGS) entry which is preliminary data.</text>
</comment>
<dbReference type="SUPFAM" id="SSF56672">
    <property type="entry name" value="DNA/RNA polymerases"/>
    <property type="match status" value="1"/>
</dbReference>
<dbReference type="AlphaFoldDB" id="A0AAE1A6S6"/>
<feature type="domain" description="Integrase zinc-binding" evidence="4">
    <location>
        <begin position="355"/>
        <end position="409"/>
    </location>
</feature>
<dbReference type="Proteomes" id="UP001283361">
    <property type="component" value="Unassembled WGS sequence"/>
</dbReference>
<evidence type="ECO:0000313" key="6">
    <source>
        <dbReference type="Proteomes" id="UP001283361"/>
    </source>
</evidence>
<feature type="domain" description="Reverse transcriptase/retrotransposon-derived protein RNase H-like" evidence="3">
    <location>
        <begin position="166"/>
        <end position="217"/>
    </location>
</feature>
<evidence type="ECO:0000256" key="1">
    <source>
        <dbReference type="ARBA" id="ARBA00023268"/>
    </source>
</evidence>